<feature type="compositionally biased region" description="Acidic residues" evidence="1">
    <location>
        <begin position="770"/>
        <end position="780"/>
    </location>
</feature>
<dbReference type="GO" id="GO:0006888">
    <property type="term" value="P:endoplasmic reticulum to Golgi vesicle-mediated transport"/>
    <property type="evidence" value="ECO:0007669"/>
    <property type="project" value="TreeGrafter"/>
</dbReference>
<dbReference type="PANTHER" id="PTHR12205">
    <property type="entry name" value="CENTROMERE/KINETOCHORE PROTEIN ZW10"/>
    <property type="match status" value="1"/>
</dbReference>
<feature type="compositionally biased region" description="Basic and acidic residues" evidence="1">
    <location>
        <begin position="980"/>
        <end position="991"/>
    </location>
</feature>
<feature type="compositionally biased region" description="Basic and acidic residues" evidence="1">
    <location>
        <begin position="647"/>
        <end position="662"/>
    </location>
</feature>
<evidence type="ECO:0000259" key="2">
    <source>
        <dbReference type="Pfam" id="PF20666"/>
    </source>
</evidence>
<dbReference type="GO" id="GO:0005737">
    <property type="term" value="C:cytoplasm"/>
    <property type="evidence" value="ECO:0007669"/>
    <property type="project" value="GOC"/>
</dbReference>
<feature type="domain" description="ZW10 C-terminal helical" evidence="3">
    <location>
        <begin position="1315"/>
        <end position="1461"/>
    </location>
</feature>
<reference evidence="4 5" key="1">
    <citation type="submission" date="2014-09" db="EMBL/GenBank/DDBJ databases">
        <authorList>
            <person name="Magalhaes I.L.F."/>
            <person name="Oliveira U."/>
            <person name="Santos F.R."/>
            <person name="Vidigal T.H.D.A."/>
            <person name="Brescovit A.D."/>
            <person name="Santos A.J."/>
        </authorList>
    </citation>
    <scope>NUCLEOTIDE SEQUENCE [LARGE SCALE GENOMIC DNA]</scope>
</reference>
<feature type="region of interest" description="Disordered" evidence="1">
    <location>
        <begin position="1"/>
        <end position="33"/>
    </location>
</feature>
<feature type="region of interest" description="Disordered" evidence="1">
    <location>
        <begin position="732"/>
        <end position="787"/>
    </location>
</feature>
<accession>A0A0P1BGS3</accession>
<dbReference type="OrthoDB" id="534815at2759"/>
<feature type="compositionally biased region" description="Polar residues" evidence="1">
    <location>
        <begin position="907"/>
        <end position="918"/>
    </location>
</feature>
<feature type="compositionally biased region" description="Low complexity" evidence="1">
    <location>
        <begin position="681"/>
        <end position="695"/>
    </location>
</feature>
<evidence type="ECO:0000313" key="5">
    <source>
        <dbReference type="Proteomes" id="UP000054845"/>
    </source>
</evidence>
<protein>
    <submittedName>
        <fullName evidence="4">Centromere/kinetochore protein zw10 involved in mitotic chromosome segregation</fullName>
    </submittedName>
</protein>
<feature type="domain" description="Centromere/kinetochore protein zw10 C-terminal" evidence="2">
    <location>
        <begin position="1194"/>
        <end position="1291"/>
    </location>
</feature>
<dbReference type="Gene3D" id="1.10.357.150">
    <property type="match status" value="1"/>
</dbReference>
<dbReference type="PANTHER" id="PTHR12205:SF0">
    <property type="entry name" value="CENTROMERE_KINETOCHORE PROTEIN ZW10 HOMOLOG"/>
    <property type="match status" value="1"/>
</dbReference>
<dbReference type="Pfam" id="PF20666">
    <property type="entry name" value="ZW10_C"/>
    <property type="match status" value="1"/>
</dbReference>
<feature type="compositionally biased region" description="Polar residues" evidence="1">
    <location>
        <begin position="537"/>
        <end position="552"/>
    </location>
</feature>
<evidence type="ECO:0000313" key="4">
    <source>
        <dbReference type="EMBL" id="CEH15212.1"/>
    </source>
</evidence>
<proteinExistence type="predicted"/>
<evidence type="ECO:0000256" key="1">
    <source>
        <dbReference type="SAM" id="MobiDB-lite"/>
    </source>
</evidence>
<name>A0A0P1BGS3_9BASI</name>
<feature type="compositionally biased region" description="Low complexity" evidence="1">
    <location>
        <begin position="824"/>
        <end position="843"/>
    </location>
</feature>
<feature type="compositionally biased region" description="Basic and acidic residues" evidence="1">
    <location>
        <begin position="1000"/>
        <end position="1009"/>
    </location>
</feature>
<keyword evidence="5" id="KW-1185">Reference proteome</keyword>
<feature type="compositionally biased region" description="Acidic residues" evidence="1">
    <location>
        <begin position="440"/>
        <end position="454"/>
    </location>
</feature>
<dbReference type="InterPro" id="IPR055148">
    <property type="entry name" value="ZW10_C_2"/>
</dbReference>
<dbReference type="EMBL" id="CCYA01000258">
    <property type="protein sequence ID" value="CEH15212.1"/>
    <property type="molecule type" value="Genomic_DNA"/>
</dbReference>
<feature type="compositionally biased region" description="Polar residues" evidence="1">
    <location>
        <begin position="811"/>
        <end position="822"/>
    </location>
</feature>
<dbReference type="InterPro" id="IPR048343">
    <property type="entry name" value="ZW10_C"/>
</dbReference>
<dbReference type="GO" id="GO:0007094">
    <property type="term" value="P:mitotic spindle assembly checkpoint signaling"/>
    <property type="evidence" value="ECO:0007669"/>
    <property type="project" value="TreeGrafter"/>
</dbReference>
<feature type="compositionally biased region" description="Polar residues" evidence="1">
    <location>
        <begin position="884"/>
        <end position="897"/>
    </location>
</feature>
<feature type="compositionally biased region" description="Basic and acidic residues" evidence="1">
    <location>
        <begin position="929"/>
        <end position="941"/>
    </location>
</feature>
<feature type="compositionally biased region" description="Acidic residues" evidence="1">
    <location>
        <begin position="964"/>
        <end position="973"/>
    </location>
</feature>
<feature type="region of interest" description="Disordered" evidence="1">
    <location>
        <begin position="409"/>
        <end position="711"/>
    </location>
</feature>
<dbReference type="STRING" id="401625.A0A0P1BGS3"/>
<evidence type="ECO:0000259" key="3">
    <source>
        <dbReference type="Pfam" id="PF22766"/>
    </source>
</evidence>
<organism evidence="4 5">
    <name type="scientific">Ceraceosorus bombacis</name>
    <dbReference type="NCBI Taxonomy" id="401625"/>
    <lineage>
        <taxon>Eukaryota</taxon>
        <taxon>Fungi</taxon>
        <taxon>Dikarya</taxon>
        <taxon>Basidiomycota</taxon>
        <taxon>Ustilaginomycotina</taxon>
        <taxon>Exobasidiomycetes</taxon>
        <taxon>Ceraceosorales</taxon>
        <taxon>Ceraceosoraceae</taxon>
        <taxon>Ceraceosorus</taxon>
    </lineage>
</organism>
<feature type="compositionally biased region" description="Polar residues" evidence="1">
    <location>
        <begin position="1080"/>
        <end position="1102"/>
    </location>
</feature>
<dbReference type="InterPro" id="IPR046362">
    <property type="entry name" value="Zw10/DSL1_C_sf"/>
</dbReference>
<dbReference type="Proteomes" id="UP000054845">
    <property type="component" value="Unassembled WGS sequence"/>
</dbReference>
<feature type="compositionally biased region" description="Acidic residues" evidence="1">
    <location>
        <begin position="597"/>
        <end position="606"/>
    </location>
</feature>
<feature type="region of interest" description="Disordered" evidence="1">
    <location>
        <begin position="810"/>
        <end position="1142"/>
    </location>
</feature>
<dbReference type="GO" id="GO:1990423">
    <property type="term" value="C:RZZ complex"/>
    <property type="evidence" value="ECO:0007669"/>
    <property type="project" value="TreeGrafter"/>
</dbReference>
<sequence>MQSTAQMSAGAGRATGTGTGTGTTPSPSSSDNTSLEAFLQSLVPPFTNSNSGTSPAALPYSAQVTLLESHVQRLRSDLARALSTLHSARQSIDSLRSLLSQGPLDVQAFVHTYTSASEEVSAMGNGEQEWLSKTTAARAIAKDWTELEAEFAQELRGACERFLSVREEDAWIVLCSKSARAHSTSNEPTPISNLFEIQAAISAEQARKTLERLAARLLDILRGLLHVSLLDESSDDNRSRWQATATPDSWSAHRSHEAETSFSTPQAIVSFLVWLRQADERAVGPIAQVFLRQIEIASLLGALRHSLPPSLRTESGKDTYAQARDVARTSLELHRALLDLLSDKSDTRARSRSLVEEMQPLLQFERDVSQQWARRLVERNLQSARIAALMDKEGWEGVPVEAHLQDLTATSHAKSEEGEVEAAVGLEGEQNGSERNVGEEQVDEDAWGWDGDADEERRGQETKGVAQRAKATPRARDVGTSISTSTTKKKTLGGVRVVRPSDQLGSGPLPQDSQAPLNVAQDQDAWGFDEDVDENGASGQAENAHAVSSTPFQPLEDADDAWFADEAPGSSSSRPAQDADNALASAHSDPSAMPSMDLEEEIDEEAWGLTDQEKEQVAARKRASMILPPVERAREQTEVPSPFQQDMTRKSDEHAGEEHAWGDLEAPSALRLSPRPRMSESFTAAAPPQSTASPTDNDAPEDEYEDAWGLSSEEQAVRAAKRASALFAQAPTQAQAARLAQVGTEPADAKVSQPADESSKDVNAGLTTGVDEDEEDEEDAWGLSTEEQAIRAAKRASMLSFGTGIPAQATDALSSESISRATQPAAALSPAPSVSAASEEALPGTPKLRAPSAPGLHEAAQATYSAPPAIPVQAEAPAVGGSAQPLTSSRALPSMSSPADIEADLSLSRTSTIGSVSSDAALPPSTPTRMRDEPLLDDRPSRVSTPIVPPAPALSTPSARLEDKDDDGFDAWEESLGVDKSADVQEEESKMHSQALSSSKGKEEIRAWEWNEEDAPAPDPDLISPPARAERIALPHAPKSVSASRGGPSRTALRSFAAASTPGGRSASPVPLTGAAPSPQLRQATLRNASNAGASRSVTPSGSARARPDSRSSNRSASPATSRPGAAELAQESTRPPIARPKMLISQRTRLLVTLAENILADAKELLKHAATHGEGAADGSDAKQADDASPDPQVLLNSIRDVFDLYRAVVPSAHEAALQISALAAQFLNDCSYLSRAALRLQEEWSSIAAASSKSAFAQTKLELASTAKATAMLGQHTFAAHVAMQISSLDALLDGADSFVGTSDAGRCAAVERSIRACVTELQNLNAAWKDVLLAPNRMSALGALVEHVLSRVLREVEDLEDISEKESERIAEAVKLLAPLEDLFVDPRSGTEQTAVALFVPSWFKCSYLCEILTGSLADIDFLYSEAAALVDYSPRELAKLVRALFADTPKRQKLLEKFVVAAPPT</sequence>
<dbReference type="Pfam" id="PF22766">
    <property type="entry name" value="ZW10_C2"/>
    <property type="match status" value="1"/>
</dbReference>
<feature type="region of interest" description="Disordered" evidence="1">
    <location>
        <begin position="1172"/>
        <end position="1192"/>
    </location>
</feature>